<evidence type="ECO:0008006" key="3">
    <source>
        <dbReference type="Google" id="ProtNLM"/>
    </source>
</evidence>
<reference evidence="2" key="1">
    <citation type="submission" date="2019-02" db="EMBL/GenBank/DDBJ databases">
        <title>Draft genome sequence of Enterococcus sp. Gos25-1.</title>
        <authorList>
            <person name="Tanaka N."/>
            <person name="Shiwa Y."/>
            <person name="Fujita N."/>
        </authorList>
    </citation>
    <scope>NUCLEOTIDE SEQUENCE [LARGE SCALE GENOMIC DNA]</scope>
    <source>
        <strain evidence="2">Gos25-1</strain>
    </source>
</reference>
<keyword evidence="2" id="KW-1185">Reference proteome</keyword>
<dbReference type="AlphaFoldDB" id="A0A4P5PNX7"/>
<dbReference type="EMBL" id="BJCC01000024">
    <property type="protein sequence ID" value="GCF94853.1"/>
    <property type="molecule type" value="Genomic_DNA"/>
</dbReference>
<dbReference type="OrthoDB" id="1644322at2"/>
<dbReference type="RefSeq" id="WP_146623257.1">
    <property type="nucleotide sequence ID" value="NZ_BJCC01000024.1"/>
</dbReference>
<dbReference type="Proteomes" id="UP000290567">
    <property type="component" value="Unassembled WGS sequence"/>
</dbReference>
<evidence type="ECO:0000313" key="2">
    <source>
        <dbReference type="Proteomes" id="UP000290567"/>
    </source>
</evidence>
<gene>
    <name evidence="1" type="ORF">NRIC_27440</name>
</gene>
<sequence length="140" mass="16665">MYDDESAREIFLEAKREYKDRGMMKWIGFYLSDHTALLAKDNQERYKHNPQKEQQDLETISDYLSQSYLNDLRVAIQLEVLDSEHRYLDDLIGKVIGQKETRIYLQTEDAEILHIELDQIRNVTFLAANKLWPKDVQRDA</sequence>
<comment type="caution">
    <text evidence="1">The sequence shown here is derived from an EMBL/GenBank/DDBJ whole genome shotgun (WGS) entry which is preliminary data.</text>
</comment>
<organism evidence="1 2">
    <name type="scientific">Enterococcus florum</name>
    <dbReference type="NCBI Taxonomy" id="2480627"/>
    <lineage>
        <taxon>Bacteria</taxon>
        <taxon>Bacillati</taxon>
        <taxon>Bacillota</taxon>
        <taxon>Bacilli</taxon>
        <taxon>Lactobacillales</taxon>
        <taxon>Enterococcaceae</taxon>
        <taxon>Enterococcus</taxon>
    </lineage>
</organism>
<accession>A0A4P5PNX7</accession>
<proteinExistence type="predicted"/>
<evidence type="ECO:0000313" key="1">
    <source>
        <dbReference type="EMBL" id="GCF94853.1"/>
    </source>
</evidence>
<name>A0A4P5PNX7_9ENTE</name>
<protein>
    <recommendedName>
        <fullName evidence="3">DNA-directed RNA polymerase beta subunit</fullName>
    </recommendedName>
</protein>